<feature type="region of interest" description="Disordered" evidence="6">
    <location>
        <begin position="1"/>
        <end position="38"/>
    </location>
</feature>
<name>A0AAD1TKL1_PELCU</name>
<gene>
    <name evidence="8" type="ORF">PECUL_23A037534</name>
</gene>
<comment type="similarity">
    <text evidence="2">Belongs to the CD225/Dispanin family.</text>
</comment>
<evidence type="ECO:0000313" key="9">
    <source>
        <dbReference type="Proteomes" id="UP001295444"/>
    </source>
</evidence>
<evidence type="ECO:0000256" key="6">
    <source>
        <dbReference type="SAM" id="MobiDB-lite"/>
    </source>
</evidence>
<evidence type="ECO:0000256" key="7">
    <source>
        <dbReference type="SAM" id="Phobius"/>
    </source>
</evidence>
<evidence type="ECO:0000256" key="4">
    <source>
        <dbReference type="ARBA" id="ARBA00022989"/>
    </source>
</evidence>
<proteinExistence type="inferred from homology"/>
<accession>A0AAD1TKL1</accession>
<keyword evidence="4 7" id="KW-1133">Transmembrane helix</keyword>
<feature type="transmembrane region" description="Helical" evidence="7">
    <location>
        <begin position="122"/>
        <end position="150"/>
    </location>
</feature>
<evidence type="ECO:0000256" key="5">
    <source>
        <dbReference type="ARBA" id="ARBA00023136"/>
    </source>
</evidence>
<feature type="compositionally biased region" description="Basic and acidic residues" evidence="6">
    <location>
        <begin position="1"/>
        <end position="16"/>
    </location>
</feature>
<dbReference type="PANTHER" id="PTHR14948">
    <property type="entry name" value="NG5"/>
    <property type="match status" value="1"/>
</dbReference>
<dbReference type="GO" id="GO:0016020">
    <property type="term" value="C:membrane"/>
    <property type="evidence" value="ECO:0007669"/>
    <property type="project" value="UniProtKB-SubCell"/>
</dbReference>
<dbReference type="InterPro" id="IPR007593">
    <property type="entry name" value="CD225/Dispanin_fam"/>
</dbReference>
<feature type="transmembrane region" description="Helical" evidence="7">
    <location>
        <begin position="78"/>
        <end position="101"/>
    </location>
</feature>
<sequence>MDSEKKSLNPDDHDLYSNHTMTPSIPQEAPPYTPPMLNTEPKVITMPPPYSPNDINIVNTVVVKKAGGAGLAKHYNDYMALSIIMLLFFCLPFGIAALVFSCKMRKSMQRADMISAEKESRIAFILNMVALTLGLLAHATWIGLLIHAVIAAKCSPQGASYESFQNGMNHEFNHEHHEG</sequence>
<evidence type="ECO:0000256" key="3">
    <source>
        <dbReference type="ARBA" id="ARBA00022692"/>
    </source>
</evidence>
<keyword evidence="9" id="KW-1185">Reference proteome</keyword>
<dbReference type="Pfam" id="PF04505">
    <property type="entry name" value="CD225"/>
    <property type="match status" value="1"/>
</dbReference>
<keyword evidence="3 7" id="KW-0812">Transmembrane</keyword>
<organism evidence="8 9">
    <name type="scientific">Pelobates cultripes</name>
    <name type="common">Western spadefoot toad</name>
    <dbReference type="NCBI Taxonomy" id="61616"/>
    <lineage>
        <taxon>Eukaryota</taxon>
        <taxon>Metazoa</taxon>
        <taxon>Chordata</taxon>
        <taxon>Craniata</taxon>
        <taxon>Vertebrata</taxon>
        <taxon>Euteleostomi</taxon>
        <taxon>Amphibia</taxon>
        <taxon>Batrachia</taxon>
        <taxon>Anura</taxon>
        <taxon>Pelobatoidea</taxon>
        <taxon>Pelobatidae</taxon>
        <taxon>Pelobates</taxon>
    </lineage>
</organism>
<keyword evidence="5 7" id="KW-0472">Membrane</keyword>
<evidence type="ECO:0000256" key="2">
    <source>
        <dbReference type="ARBA" id="ARBA00006843"/>
    </source>
</evidence>
<reference evidence="8" key="1">
    <citation type="submission" date="2022-03" db="EMBL/GenBank/DDBJ databases">
        <authorList>
            <person name="Alioto T."/>
            <person name="Alioto T."/>
            <person name="Gomez Garrido J."/>
        </authorList>
    </citation>
    <scope>NUCLEOTIDE SEQUENCE</scope>
</reference>
<dbReference type="EMBL" id="OW240923">
    <property type="protein sequence ID" value="CAH2326232.1"/>
    <property type="molecule type" value="Genomic_DNA"/>
</dbReference>
<evidence type="ECO:0000256" key="1">
    <source>
        <dbReference type="ARBA" id="ARBA00004370"/>
    </source>
</evidence>
<comment type="subcellular location">
    <subcellularLocation>
        <location evidence="1">Membrane</location>
    </subcellularLocation>
</comment>
<evidence type="ECO:0000313" key="8">
    <source>
        <dbReference type="EMBL" id="CAH2326232.1"/>
    </source>
</evidence>
<dbReference type="PANTHER" id="PTHR14948:SF46">
    <property type="entry name" value="DISPANIN SUBFAMILY A MEMBER 2B-LIKE-RELATED"/>
    <property type="match status" value="1"/>
</dbReference>
<dbReference type="Proteomes" id="UP001295444">
    <property type="component" value="Chromosome 12"/>
</dbReference>
<protein>
    <submittedName>
        <fullName evidence="8">Proline-rich transmembrane 1-like</fullName>
    </submittedName>
</protein>
<dbReference type="InterPro" id="IPR051423">
    <property type="entry name" value="CD225/Dispanin"/>
</dbReference>
<dbReference type="AlphaFoldDB" id="A0AAD1TKL1"/>